<dbReference type="SUPFAM" id="SSF50447">
    <property type="entry name" value="Translation proteins"/>
    <property type="match status" value="1"/>
</dbReference>
<dbReference type="Proteomes" id="UP000034265">
    <property type="component" value="Unassembled WGS sequence"/>
</dbReference>
<feature type="non-terminal residue" evidence="1">
    <location>
        <position position="1"/>
    </location>
</feature>
<evidence type="ECO:0000313" key="2">
    <source>
        <dbReference type="Proteomes" id="UP000034265"/>
    </source>
</evidence>
<dbReference type="InterPro" id="IPR009000">
    <property type="entry name" value="Transl_B-barrel_sf"/>
</dbReference>
<evidence type="ECO:0008006" key="3">
    <source>
        <dbReference type="Google" id="ProtNLM"/>
    </source>
</evidence>
<sequence>TVVGRAQILAEFKIDALRVAGCKCTEGEILKTNSIRIGDKLTRIKSLKIAKSEAEKVKSGQEFGVVFSPPVDFKIGDTIIAVTIHGTS</sequence>
<accession>A0A0G1TQB3</accession>
<evidence type="ECO:0000313" key="1">
    <source>
        <dbReference type="EMBL" id="KKU83959.1"/>
    </source>
</evidence>
<organism evidence="1 2">
    <name type="scientific">Candidatus Amesbacteria bacterium GW2011_GWC2_47_8</name>
    <dbReference type="NCBI Taxonomy" id="1618367"/>
    <lineage>
        <taxon>Bacteria</taxon>
        <taxon>Candidatus Amesiibacteriota</taxon>
    </lineage>
</organism>
<gene>
    <name evidence="1" type="ORF">UY11_C0009G0001</name>
</gene>
<name>A0A0G1TQB3_9BACT</name>
<dbReference type="EMBL" id="LCOT01000009">
    <property type="protein sequence ID" value="KKU83959.1"/>
    <property type="molecule type" value="Genomic_DNA"/>
</dbReference>
<dbReference type="Gene3D" id="2.40.30.10">
    <property type="entry name" value="Translation factors"/>
    <property type="match status" value="1"/>
</dbReference>
<dbReference type="AlphaFoldDB" id="A0A0G1TQB3"/>
<reference evidence="1 2" key="1">
    <citation type="journal article" date="2015" name="Nature">
        <title>rRNA introns, odd ribosomes, and small enigmatic genomes across a large radiation of phyla.</title>
        <authorList>
            <person name="Brown C.T."/>
            <person name="Hug L.A."/>
            <person name="Thomas B.C."/>
            <person name="Sharon I."/>
            <person name="Castelle C.J."/>
            <person name="Singh A."/>
            <person name="Wilkins M.J."/>
            <person name="Williams K.H."/>
            <person name="Banfield J.F."/>
        </authorList>
    </citation>
    <scope>NUCLEOTIDE SEQUENCE [LARGE SCALE GENOMIC DNA]</scope>
</reference>
<comment type="caution">
    <text evidence="1">The sequence shown here is derived from an EMBL/GenBank/DDBJ whole genome shotgun (WGS) entry which is preliminary data.</text>
</comment>
<proteinExistence type="predicted"/>
<protein>
    <recommendedName>
        <fullName evidence="3">Translation initiation factor IF-2</fullName>
    </recommendedName>
</protein>